<organism evidence="1 2">
    <name type="scientific">Edaphobacter modestus</name>
    <dbReference type="NCBI Taxonomy" id="388466"/>
    <lineage>
        <taxon>Bacteria</taxon>
        <taxon>Pseudomonadati</taxon>
        <taxon>Acidobacteriota</taxon>
        <taxon>Terriglobia</taxon>
        <taxon>Terriglobales</taxon>
        <taxon>Acidobacteriaceae</taxon>
        <taxon>Edaphobacter</taxon>
    </lineage>
</organism>
<evidence type="ECO:0000313" key="1">
    <source>
        <dbReference type="EMBL" id="RZU29740.1"/>
    </source>
</evidence>
<keyword evidence="2" id="KW-1185">Reference proteome</keyword>
<reference evidence="1 2" key="1">
    <citation type="submission" date="2019-02" db="EMBL/GenBank/DDBJ databases">
        <title>Genomic Encyclopedia of Archaeal and Bacterial Type Strains, Phase II (KMG-II): from individual species to whole genera.</title>
        <authorList>
            <person name="Goeker M."/>
        </authorList>
    </citation>
    <scope>NUCLEOTIDE SEQUENCE [LARGE SCALE GENOMIC DNA]</scope>
    <source>
        <strain evidence="1 2">DSM 18101</strain>
    </source>
</reference>
<evidence type="ECO:0000313" key="2">
    <source>
        <dbReference type="Proteomes" id="UP000292958"/>
    </source>
</evidence>
<dbReference type="EMBL" id="SHKW01000007">
    <property type="protein sequence ID" value="RZU29740.1"/>
    <property type="molecule type" value="Genomic_DNA"/>
</dbReference>
<protein>
    <submittedName>
        <fullName evidence="1">Uncharacterized protein</fullName>
    </submittedName>
</protein>
<sequence>MAENRQQLAVDFTTLVLDSIAAEEALPMKPRNPVLVTTSFRSPVAFKRRLKKAAKIKGIEQTQLLIQALNPILATILEDEEPGAIPHLFG</sequence>
<comment type="caution">
    <text evidence="1">The sequence shown here is derived from an EMBL/GenBank/DDBJ whole genome shotgun (WGS) entry which is preliminary data.</text>
</comment>
<accession>A0A4Q7XZC0</accession>
<dbReference type="AlphaFoldDB" id="A0A4Q7XZC0"/>
<dbReference type="Proteomes" id="UP000292958">
    <property type="component" value="Unassembled WGS sequence"/>
</dbReference>
<name>A0A4Q7XZC0_9BACT</name>
<proteinExistence type="predicted"/>
<gene>
    <name evidence="1" type="ORF">BDD14_6356</name>
</gene>